<dbReference type="RefSeq" id="WP_081635861.1">
    <property type="nucleotide sequence ID" value="NZ_PDEB01000004.1"/>
</dbReference>
<accession>A0AB36SA21</accession>
<organism evidence="1 2">
    <name type="scientific">Enterococcus durans</name>
    <dbReference type="NCBI Taxonomy" id="53345"/>
    <lineage>
        <taxon>Bacteria</taxon>
        <taxon>Bacillati</taxon>
        <taxon>Bacillota</taxon>
        <taxon>Bacilli</taxon>
        <taxon>Lactobacillales</taxon>
        <taxon>Enterococcaceae</taxon>
        <taxon>Enterococcus</taxon>
    </lineage>
</organism>
<evidence type="ECO:0000313" key="1">
    <source>
        <dbReference type="EMBL" id="PEH45695.1"/>
    </source>
</evidence>
<dbReference type="Proteomes" id="UP000220669">
    <property type="component" value="Unassembled WGS sequence"/>
</dbReference>
<reference evidence="1 2" key="1">
    <citation type="submission" date="2017-09" db="EMBL/GenBank/DDBJ databases">
        <title>FDA dAtabase for Regulatory Grade micrObial Sequences (FDA-ARGOS): Supporting development and validation of Infectious Disease Dx tests.</title>
        <authorList>
            <person name="Minogue T."/>
            <person name="Wolcott M."/>
            <person name="Wasieloski L."/>
            <person name="Aguilar W."/>
            <person name="Moore D."/>
            <person name="Tallon L.J."/>
            <person name="Sadzewicz L."/>
            <person name="Ott S."/>
            <person name="Zhao X."/>
            <person name="Nagaraj S."/>
            <person name="Vavikolanu K."/>
            <person name="Aluvathingal J."/>
            <person name="Nadendla S."/>
            <person name="Sichtig H."/>
        </authorList>
    </citation>
    <scope>NUCLEOTIDE SEQUENCE [LARGE SCALE GENOMIC DNA]</scope>
    <source>
        <strain evidence="1 2">FDAARGOS_396</strain>
    </source>
</reference>
<comment type="caution">
    <text evidence="1">The sequence shown here is derived from an EMBL/GenBank/DDBJ whole genome shotgun (WGS) entry which is preliminary data.</text>
</comment>
<protein>
    <recommendedName>
        <fullName evidence="3">DUF658 domain-containing protein</fullName>
    </recommendedName>
</protein>
<proteinExistence type="predicted"/>
<evidence type="ECO:0000313" key="2">
    <source>
        <dbReference type="Proteomes" id="UP000220669"/>
    </source>
</evidence>
<dbReference type="EMBL" id="PDEB01000004">
    <property type="protein sequence ID" value="PEH45695.1"/>
    <property type="molecule type" value="Genomic_DNA"/>
</dbReference>
<sequence>MSVDKKAAMKRIAELTKLESWQEDKEIVAEVQKLGKPMWTEKPKRKTPRRIAIWHGDRILVTGTAEQLSEITGLSKNIIWDRAKRENVDSKGRQFKYLEEKK</sequence>
<dbReference type="AlphaFoldDB" id="A0AB36SA21"/>
<evidence type="ECO:0008006" key="3">
    <source>
        <dbReference type="Google" id="ProtNLM"/>
    </source>
</evidence>
<name>A0AB36SA21_9ENTE</name>
<gene>
    <name evidence="1" type="ORF">CRM96_12080</name>
</gene>